<feature type="non-terminal residue" evidence="1">
    <location>
        <position position="1"/>
    </location>
</feature>
<accession>A0A0F8YHM8</accession>
<reference evidence="1" key="1">
    <citation type="journal article" date="2015" name="Nature">
        <title>Complex archaea that bridge the gap between prokaryotes and eukaryotes.</title>
        <authorList>
            <person name="Spang A."/>
            <person name="Saw J.H."/>
            <person name="Jorgensen S.L."/>
            <person name="Zaremba-Niedzwiedzka K."/>
            <person name="Martijn J."/>
            <person name="Lind A.E."/>
            <person name="van Eijk R."/>
            <person name="Schleper C."/>
            <person name="Guy L."/>
            <person name="Ettema T.J."/>
        </authorList>
    </citation>
    <scope>NUCLEOTIDE SEQUENCE</scope>
</reference>
<dbReference type="AlphaFoldDB" id="A0A0F8YHM8"/>
<proteinExistence type="predicted"/>
<sequence>FRMTHILYPICALMGLSYSTEGSPSIFSNINESQILKPKDNSFILGYHCYMMPDVAARLLLKLYSLPKHNDDLPNDDYPDLSLQPLFQ</sequence>
<gene>
    <name evidence="1" type="ORF">LCGC14_3092000</name>
</gene>
<dbReference type="EMBL" id="LAZR01066363">
    <property type="protein sequence ID" value="KKK53714.1"/>
    <property type="molecule type" value="Genomic_DNA"/>
</dbReference>
<name>A0A0F8YHM8_9ZZZZ</name>
<comment type="caution">
    <text evidence="1">The sequence shown here is derived from an EMBL/GenBank/DDBJ whole genome shotgun (WGS) entry which is preliminary data.</text>
</comment>
<evidence type="ECO:0000313" key="1">
    <source>
        <dbReference type="EMBL" id="KKK53714.1"/>
    </source>
</evidence>
<protein>
    <submittedName>
        <fullName evidence="1">Uncharacterized protein</fullName>
    </submittedName>
</protein>
<organism evidence="1">
    <name type="scientific">marine sediment metagenome</name>
    <dbReference type="NCBI Taxonomy" id="412755"/>
    <lineage>
        <taxon>unclassified sequences</taxon>
        <taxon>metagenomes</taxon>
        <taxon>ecological metagenomes</taxon>
    </lineage>
</organism>